<feature type="domain" description="DinB-like" evidence="1">
    <location>
        <begin position="51"/>
        <end position="180"/>
    </location>
</feature>
<evidence type="ECO:0000259" key="1">
    <source>
        <dbReference type="Pfam" id="PF12867"/>
    </source>
</evidence>
<dbReference type="AlphaFoldDB" id="A0A917SH37"/>
<dbReference type="InterPro" id="IPR034660">
    <property type="entry name" value="DinB/YfiT-like"/>
</dbReference>
<dbReference type="Proteomes" id="UP000613840">
    <property type="component" value="Unassembled WGS sequence"/>
</dbReference>
<gene>
    <name evidence="2" type="ORF">GCM10011575_41060</name>
</gene>
<dbReference type="InterPro" id="IPR024775">
    <property type="entry name" value="DinB-like"/>
</dbReference>
<keyword evidence="2" id="KW-0808">Transferase</keyword>
<evidence type="ECO:0000313" key="3">
    <source>
        <dbReference type="Proteomes" id="UP000613840"/>
    </source>
</evidence>
<dbReference type="GO" id="GO:0008168">
    <property type="term" value="F:methyltransferase activity"/>
    <property type="evidence" value="ECO:0007669"/>
    <property type="project" value="UniProtKB-KW"/>
</dbReference>
<proteinExistence type="predicted"/>
<protein>
    <submittedName>
        <fullName evidence="2">Methyltransferase type 12</fullName>
    </submittedName>
</protein>
<keyword evidence="3" id="KW-1185">Reference proteome</keyword>
<comment type="caution">
    <text evidence="2">The sequence shown here is derived from an EMBL/GenBank/DDBJ whole genome shotgun (WGS) entry which is preliminary data.</text>
</comment>
<sequence>MEQSLPEHPVSAQPVPDTKDWTWTIRMRCPDCGLAAGTLDVLEIADRLEAAAVEWVQILTQNPAADRRPEPRVWSPLEYGAHVRDLIELYDARLVLMLVENDPAFANWDQDETAIASDYLSLDPDQVAAEIAGFSQTLVARIRALEESQLERRGFRSDGAEFTVRSFLQYFLHDVIHHLWDVTGQTAEA</sequence>
<accession>A0A917SH37</accession>
<dbReference type="EMBL" id="BMMZ01000013">
    <property type="protein sequence ID" value="GGL78510.1"/>
    <property type="molecule type" value="Genomic_DNA"/>
</dbReference>
<dbReference type="GO" id="GO:0032259">
    <property type="term" value="P:methylation"/>
    <property type="evidence" value="ECO:0007669"/>
    <property type="project" value="UniProtKB-KW"/>
</dbReference>
<dbReference type="RefSeq" id="WP_188897333.1">
    <property type="nucleotide sequence ID" value="NZ_BMMZ01000013.1"/>
</dbReference>
<keyword evidence="2" id="KW-0489">Methyltransferase</keyword>
<evidence type="ECO:0000313" key="2">
    <source>
        <dbReference type="EMBL" id="GGL78510.1"/>
    </source>
</evidence>
<dbReference type="Pfam" id="PF12867">
    <property type="entry name" value="DinB_2"/>
    <property type="match status" value="1"/>
</dbReference>
<organism evidence="2 3">
    <name type="scientific">Microlunatus endophyticus</name>
    <dbReference type="NCBI Taxonomy" id="1716077"/>
    <lineage>
        <taxon>Bacteria</taxon>
        <taxon>Bacillati</taxon>
        <taxon>Actinomycetota</taxon>
        <taxon>Actinomycetes</taxon>
        <taxon>Propionibacteriales</taxon>
        <taxon>Propionibacteriaceae</taxon>
        <taxon>Microlunatus</taxon>
    </lineage>
</organism>
<dbReference type="Gene3D" id="1.20.120.450">
    <property type="entry name" value="dinb family like domain"/>
    <property type="match status" value="1"/>
</dbReference>
<reference evidence="2" key="2">
    <citation type="submission" date="2020-09" db="EMBL/GenBank/DDBJ databases">
        <authorList>
            <person name="Sun Q."/>
            <person name="Zhou Y."/>
        </authorList>
    </citation>
    <scope>NUCLEOTIDE SEQUENCE</scope>
    <source>
        <strain evidence="2">CGMCC 4.7306</strain>
    </source>
</reference>
<name>A0A917SH37_9ACTN</name>
<dbReference type="SUPFAM" id="SSF109854">
    <property type="entry name" value="DinB/YfiT-like putative metalloenzymes"/>
    <property type="match status" value="1"/>
</dbReference>
<reference evidence="2" key="1">
    <citation type="journal article" date="2014" name="Int. J. Syst. Evol. Microbiol.">
        <title>Complete genome sequence of Corynebacterium casei LMG S-19264T (=DSM 44701T), isolated from a smear-ripened cheese.</title>
        <authorList>
            <consortium name="US DOE Joint Genome Institute (JGI-PGF)"/>
            <person name="Walter F."/>
            <person name="Albersmeier A."/>
            <person name="Kalinowski J."/>
            <person name="Ruckert C."/>
        </authorList>
    </citation>
    <scope>NUCLEOTIDE SEQUENCE</scope>
    <source>
        <strain evidence="2">CGMCC 4.7306</strain>
    </source>
</reference>